<dbReference type="GO" id="GO:0006829">
    <property type="term" value="P:zinc ion transport"/>
    <property type="evidence" value="ECO:0007669"/>
    <property type="project" value="InterPro"/>
</dbReference>
<name>A0A9P9K065_FUSRE</name>
<dbReference type="GO" id="GO:0000139">
    <property type="term" value="C:Golgi membrane"/>
    <property type="evidence" value="ECO:0007669"/>
    <property type="project" value="UniProtKB-SubCell"/>
</dbReference>
<protein>
    <submittedName>
        <fullName evidence="9">Zinc/iron permease</fullName>
    </submittedName>
</protein>
<dbReference type="Proteomes" id="UP000720189">
    <property type="component" value="Unassembled WGS sequence"/>
</dbReference>
<feature type="region of interest" description="Disordered" evidence="7">
    <location>
        <begin position="118"/>
        <end position="187"/>
    </location>
</feature>
<keyword evidence="3 8" id="KW-0812">Transmembrane</keyword>
<keyword evidence="5" id="KW-0333">Golgi apparatus</keyword>
<dbReference type="GO" id="GO:0046873">
    <property type="term" value="F:metal ion transmembrane transporter activity"/>
    <property type="evidence" value="ECO:0007669"/>
    <property type="project" value="InterPro"/>
</dbReference>
<evidence type="ECO:0000256" key="2">
    <source>
        <dbReference type="ARBA" id="ARBA00004394"/>
    </source>
</evidence>
<dbReference type="GeneID" id="70218089"/>
<feature type="transmembrane region" description="Helical" evidence="8">
    <location>
        <begin position="189"/>
        <end position="209"/>
    </location>
</feature>
<sequence>MPNSSFLAGALPLSMSLSQSQLRLLSSVGVGILVGTSLIVIIPEGIEAATAPAEATHMHRVRSLVRRTPWSHAVLTRGLPESIVTIGTGSIEKLNDELDTEALVRRIVNAAAVNGRVKRADTEAAVEATGGDAPAIPGADDTTKDGTTDNKGSEKTESGKESQHSQDGDHEAEHDHDHAHEQEHEHEHAVPTFEIGFSLILGFLLMFLIDRLPRHATESLHSAPQTRHISLDNLNGDSASVDEEADGFLGSLTPTPRRARSLATTTGLVIHAAADGIAMGASSTTSDMKLGFIIFAAIMIHKAPAAFGLTSLLLKQGLSKRAARGHLIVFSLAAPFGALTTWTLITLLGGGKVESDHWWTGMLLLFSGGTFLYVAMHAMQEDATPHTHDHGINGYADGNASAQRKPKGPQMRDTLATMGGMLVPLLTQFGHHH</sequence>
<feature type="transmembrane region" description="Helical" evidence="8">
    <location>
        <begin position="293"/>
        <end position="314"/>
    </location>
</feature>
<dbReference type="PANTHER" id="PTHR16133">
    <property type="entry name" value="SOLUTE CARRIER FAMILY 39 ZINC TRANSPORTER , MEMBER 9-RELATED"/>
    <property type="match status" value="1"/>
</dbReference>
<comment type="caution">
    <text evidence="9">The sequence shown here is derived from an EMBL/GenBank/DDBJ whole genome shotgun (WGS) entry which is preliminary data.</text>
</comment>
<dbReference type="RefSeq" id="XP_046046806.1">
    <property type="nucleotide sequence ID" value="XM_046188135.1"/>
</dbReference>
<dbReference type="OrthoDB" id="19859at2759"/>
<evidence type="ECO:0000313" key="9">
    <source>
        <dbReference type="EMBL" id="KAH7243313.1"/>
    </source>
</evidence>
<evidence type="ECO:0000256" key="3">
    <source>
        <dbReference type="ARBA" id="ARBA00022692"/>
    </source>
</evidence>
<feature type="region of interest" description="Disordered" evidence="7">
    <location>
        <begin position="387"/>
        <end position="413"/>
    </location>
</feature>
<evidence type="ECO:0000313" key="10">
    <source>
        <dbReference type="Proteomes" id="UP000720189"/>
    </source>
</evidence>
<keyword evidence="10" id="KW-1185">Reference proteome</keyword>
<keyword evidence="4 8" id="KW-1133">Transmembrane helix</keyword>
<feature type="transmembrane region" description="Helical" evidence="8">
    <location>
        <begin position="326"/>
        <end position="345"/>
    </location>
</feature>
<evidence type="ECO:0000256" key="5">
    <source>
        <dbReference type="ARBA" id="ARBA00023034"/>
    </source>
</evidence>
<evidence type="ECO:0000256" key="8">
    <source>
        <dbReference type="SAM" id="Phobius"/>
    </source>
</evidence>
<gene>
    <name evidence="9" type="ORF">BKA55DRAFT_516934</name>
</gene>
<dbReference type="EMBL" id="JAGMUX010000012">
    <property type="protein sequence ID" value="KAH7243313.1"/>
    <property type="molecule type" value="Genomic_DNA"/>
</dbReference>
<accession>A0A9P9K065</accession>
<dbReference type="PANTHER" id="PTHR16133:SF0">
    <property type="entry name" value="ZINC_IRON REGULATED TRANSPORTER-RELATED PROTEIN 102B, ISOFORM E"/>
    <property type="match status" value="1"/>
</dbReference>
<keyword evidence="6 8" id="KW-0472">Membrane</keyword>
<evidence type="ECO:0000256" key="7">
    <source>
        <dbReference type="SAM" id="MobiDB-lite"/>
    </source>
</evidence>
<evidence type="ECO:0000256" key="4">
    <source>
        <dbReference type="ARBA" id="ARBA00022989"/>
    </source>
</evidence>
<evidence type="ECO:0000256" key="6">
    <source>
        <dbReference type="ARBA" id="ARBA00023136"/>
    </source>
</evidence>
<dbReference type="AlphaFoldDB" id="A0A9P9K065"/>
<evidence type="ECO:0000256" key="1">
    <source>
        <dbReference type="ARBA" id="ARBA00004127"/>
    </source>
</evidence>
<reference evidence="9" key="1">
    <citation type="journal article" date="2021" name="Nat. Commun.">
        <title>Genetic determinants of endophytism in the Arabidopsis root mycobiome.</title>
        <authorList>
            <person name="Mesny F."/>
            <person name="Miyauchi S."/>
            <person name="Thiergart T."/>
            <person name="Pickel B."/>
            <person name="Atanasova L."/>
            <person name="Karlsson M."/>
            <person name="Huettel B."/>
            <person name="Barry K.W."/>
            <person name="Haridas S."/>
            <person name="Chen C."/>
            <person name="Bauer D."/>
            <person name="Andreopoulos W."/>
            <person name="Pangilinan J."/>
            <person name="LaButti K."/>
            <person name="Riley R."/>
            <person name="Lipzen A."/>
            <person name="Clum A."/>
            <person name="Drula E."/>
            <person name="Henrissat B."/>
            <person name="Kohler A."/>
            <person name="Grigoriev I.V."/>
            <person name="Martin F.M."/>
            <person name="Hacquard S."/>
        </authorList>
    </citation>
    <scope>NUCLEOTIDE SEQUENCE</scope>
    <source>
        <strain evidence="9">MPI-CAGE-AT-0023</strain>
    </source>
</reference>
<dbReference type="InterPro" id="IPR003689">
    <property type="entry name" value="ZIP"/>
</dbReference>
<feature type="compositionally biased region" description="Basic and acidic residues" evidence="7">
    <location>
        <begin position="141"/>
        <end position="187"/>
    </location>
</feature>
<dbReference type="InterPro" id="IPR045891">
    <property type="entry name" value="ZIP9"/>
</dbReference>
<proteinExistence type="predicted"/>
<feature type="transmembrane region" description="Helical" evidence="8">
    <location>
        <begin position="357"/>
        <end position="376"/>
    </location>
</feature>
<comment type="subcellular location">
    <subcellularLocation>
        <location evidence="1">Endomembrane system</location>
        <topology evidence="1">Multi-pass membrane protein</topology>
    </subcellularLocation>
    <subcellularLocation>
        <location evidence="2">Golgi apparatus membrane</location>
    </subcellularLocation>
</comment>
<dbReference type="Pfam" id="PF02535">
    <property type="entry name" value="Zip"/>
    <property type="match status" value="1"/>
</dbReference>
<organism evidence="9 10">
    <name type="scientific">Fusarium redolens</name>
    <dbReference type="NCBI Taxonomy" id="48865"/>
    <lineage>
        <taxon>Eukaryota</taxon>
        <taxon>Fungi</taxon>
        <taxon>Dikarya</taxon>
        <taxon>Ascomycota</taxon>
        <taxon>Pezizomycotina</taxon>
        <taxon>Sordariomycetes</taxon>
        <taxon>Hypocreomycetidae</taxon>
        <taxon>Hypocreales</taxon>
        <taxon>Nectriaceae</taxon>
        <taxon>Fusarium</taxon>
        <taxon>Fusarium redolens species complex</taxon>
    </lineage>
</organism>